<dbReference type="Gene3D" id="3.30.60.30">
    <property type="match status" value="1"/>
</dbReference>
<dbReference type="EMBL" id="LR899010">
    <property type="protein sequence ID" value="CAD7081307.1"/>
    <property type="molecule type" value="Genomic_DNA"/>
</dbReference>
<dbReference type="InParanoid" id="A0A7R8UJT9"/>
<feature type="signal peptide" evidence="1">
    <location>
        <begin position="1"/>
        <end position="17"/>
    </location>
</feature>
<gene>
    <name evidence="2" type="ORF">HERILL_LOCUS4422</name>
</gene>
<keyword evidence="1" id="KW-0732">Signal</keyword>
<protein>
    <recommendedName>
        <fullName evidence="4">Kazal-like domain-containing protein</fullName>
    </recommendedName>
</protein>
<organism evidence="2 3">
    <name type="scientific">Hermetia illucens</name>
    <name type="common">Black soldier fly</name>
    <dbReference type="NCBI Taxonomy" id="343691"/>
    <lineage>
        <taxon>Eukaryota</taxon>
        <taxon>Metazoa</taxon>
        <taxon>Ecdysozoa</taxon>
        <taxon>Arthropoda</taxon>
        <taxon>Hexapoda</taxon>
        <taxon>Insecta</taxon>
        <taxon>Pterygota</taxon>
        <taxon>Neoptera</taxon>
        <taxon>Endopterygota</taxon>
        <taxon>Diptera</taxon>
        <taxon>Brachycera</taxon>
        <taxon>Stratiomyomorpha</taxon>
        <taxon>Stratiomyidae</taxon>
        <taxon>Hermetiinae</taxon>
        <taxon>Hermetia</taxon>
    </lineage>
</organism>
<name>A0A7R8UJT9_HERIL</name>
<evidence type="ECO:0000256" key="1">
    <source>
        <dbReference type="SAM" id="SignalP"/>
    </source>
</evidence>
<feature type="chain" id="PRO_5031503854" description="Kazal-like domain-containing protein" evidence="1">
    <location>
        <begin position="18"/>
        <end position="79"/>
    </location>
</feature>
<evidence type="ECO:0008006" key="4">
    <source>
        <dbReference type="Google" id="ProtNLM"/>
    </source>
</evidence>
<dbReference type="Proteomes" id="UP000594454">
    <property type="component" value="Chromosome 2"/>
</dbReference>
<accession>A0A7R8UJT9</accession>
<reference evidence="2 3" key="1">
    <citation type="submission" date="2020-11" db="EMBL/GenBank/DDBJ databases">
        <authorList>
            <person name="Wallbank WR R."/>
            <person name="Pardo Diaz C."/>
            <person name="Kozak K."/>
            <person name="Martin S."/>
            <person name="Jiggins C."/>
            <person name="Moest M."/>
            <person name="Warren A I."/>
            <person name="Generalovic N T."/>
            <person name="Byers J.R.P. K."/>
            <person name="Montejo-Kovacevich G."/>
            <person name="Yen C E."/>
        </authorList>
    </citation>
    <scope>NUCLEOTIDE SEQUENCE [LARGE SCALE GENOMIC DNA]</scope>
</reference>
<sequence>MNINGVVLLGLMAVACGNSVQMDACQNICNVQQQVLSPVCVNEQGALRQFNSQCELATYNCRTGQMLVGRLGPCTTTMG</sequence>
<dbReference type="AlphaFoldDB" id="A0A7R8UJT9"/>
<keyword evidence="3" id="KW-1185">Reference proteome</keyword>
<evidence type="ECO:0000313" key="3">
    <source>
        <dbReference type="Proteomes" id="UP000594454"/>
    </source>
</evidence>
<evidence type="ECO:0000313" key="2">
    <source>
        <dbReference type="EMBL" id="CAD7081307.1"/>
    </source>
</evidence>
<proteinExistence type="predicted"/>